<dbReference type="SUPFAM" id="SSF52777">
    <property type="entry name" value="CoA-dependent acyltransferases"/>
    <property type="match status" value="1"/>
</dbReference>
<dbReference type="RefSeq" id="WP_232079220.1">
    <property type="nucleotide sequence ID" value="NZ_AP022613.1"/>
</dbReference>
<name>A0A7I7Y9G5_9MYCO</name>
<evidence type="ECO:0000313" key="3">
    <source>
        <dbReference type="Proteomes" id="UP000467385"/>
    </source>
</evidence>
<dbReference type="EMBL" id="AP022613">
    <property type="protein sequence ID" value="BBZ38257.1"/>
    <property type="molecule type" value="Genomic_DNA"/>
</dbReference>
<dbReference type="AlphaFoldDB" id="A0A7I7Y9G5"/>
<evidence type="ECO:0008006" key="4">
    <source>
        <dbReference type="Google" id="ProtNLM"/>
    </source>
</evidence>
<gene>
    <name evidence="2" type="ORF">MCNS_13200</name>
</gene>
<reference evidence="2 3" key="1">
    <citation type="journal article" date="2019" name="Emerg. Microbes Infect.">
        <title>Comprehensive subspecies identification of 175 nontuberculous mycobacteria species based on 7547 genomic profiles.</title>
        <authorList>
            <person name="Matsumoto Y."/>
            <person name="Kinjo T."/>
            <person name="Motooka D."/>
            <person name="Nabeya D."/>
            <person name="Jung N."/>
            <person name="Uechi K."/>
            <person name="Horii T."/>
            <person name="Iida T."/>
            <person name="Fujita J."/>
            <person name="Nakamura S."/>
        </authorList>
    </citation>
    <scope>NUCLEOTIDE SEQUENCE [LARGE SCALE GENOMIC DNA]</scope>
    <source>
        <strain evidence="2 3">JCM 14738</strain>
    </source>
</reference>
<sequence>MSNVLGLFDQAFFTGERVTGATGLLQCVWVYDRAIDIDGLRRFHHHLQNGRLSRRIERSPLPFGRYRWVSAGGRSELEIVETPRPRAEFDAWLLEQATTDLDAEHGPEWHLAALPFTDGGAGVSLLISHSLTDGVGLCAALADAAAGRHDPITWPAAGSRPRWRAIREDARQTVRDVPAIGRAVVAAARIARRGLAGHAGSTVPQPNRAPGPLAAADEPITVPTATIVVDADEWDARAASLGGTSNSLLAAVAARLAQRAGRVAPDGSITVGMPVNERTPGDTRANAVSNVDFTVDPALVTTDLRGIRAATKQAIVRRDENPDERWVLLPLVPLLPRWLLKRMAGVAAGSATGVVASNLGEVDPAACRPDGTAAAGFTIRSSLPGMTKALMHRTGGMMAVLSGRVHRQVFLSVAGYQPDGTNSDGDLHRLLAGALSDFSLAGAGLSTTRKTMQSSLSSTIADKRDVGTGVAISSL</sequence>
<dbReference type="Proteomes" id="UP000467385">
    <property type="component" value="Chromosome"/>
</dbReference>
<evidence type="ECO:0000313" key="2">
    <source>
        <dbReference type="EMBL" id="BBZ38257.1"/>
    </source>
</evidence>
<proteinExistence type="predicted"/>
<protein>
    <recommendedName>
        <fullName evidence="4">Diacylglycerol O-acyltransferase</fullName>
    </recommendedName>
</protein>
<feature type="region of interest" description="Disordered" evidence="1">
    <location>
        <begin position="196"/>
        <end position="216"/>
    </location>
</feature>
<keyword evidence="3" id="KW-1185">Reference proteome</keyword>
<accession>A0A7I7Y9G5</accession>
<evidence type="ECO:0000256" key="1">
    <source>
        <dbReference type="SAM" id="MobiDB-lite"/>
    </source>
</evidence>
<organism evidence="2 3">
    <name type="scientific">Mycobacterium conspicuum</name>
    <dbReference type="NCBI Taxonomy" id="44010"/>
    <lineage>
        <taxon>Bacteria</taxon>
        <taxon>Bacillati</taxon>
        <taxon>Actinomycetota</taxon>
        <taxon>Actinomycetes</taxon>
        <taxon>Mycobacteriales</taxon>
        <taxon>Mycobacteriaceae</taxon>
        <taxon>Mycobacterium</taxon>
    </lineage>
</organism>